<evidence type="ECO:0000256" key="6">
    <source>
        <dbReference type="ARBA" id="ARBA00023033"/>
    </source>
</evidence>
<organism evidence="8 9">
    <name type="scientific">Nocardia amamiensis</name>
    <dbReference type="NCBI Taxonomy" id="404578"/>
    <lineage>
        <taxon>Bacteria</taxon>
        <taxon>Bacillati</taxon>
        <taxon>Actinomycetota</taxon>
        <taxon>Actinomycetes</taxon>
        <taxon>Mycobacteriales</taxon>
        <taxon>Nocardiaceae</taxon>
        <taxon>Nocardia</taxon>
    </lineage>
</organism>
<keyword evidence="5" id="KW-0560">Oxidoreductase</keyword>
<dbReference type="InterPro" id="IPR020946">
    <property type="entry name" value="Flavin_mOase-like"/>
</dbReference>
<evidence type="ECO:0000313" key="8">
    <source>
        <dbReference type="EMBL" id="MBF6302632.1"/>
    </source>
</evidence>
<dbReference type="Proteomes" id="UP000702209">
    <property type="component" value="Unassembled WGS sequence"/>
</dbReference>
<keyword evidence="4" id="KW-0274">FAD</keyword>
<evidence type="ECO:0000313" key="9">
    <source>
        <dbReference type="Proteomes" id="UP000702209"/>
    </source>
</evidence>
<dbReference type="Gene3D" id="3.50.50.60">
    <property type="entry name" value="FAD/NAD(P)-binding domain"/>
    <property type="match status" value="2"/>
</dbReference>
<feature type="region of interest" description="Disordered" evidence="7">
    <location>
        <begin position="482"/>
        <end position="505"/>
    </location>
</feature>
<keyword evidence="3" id="KW-0285">Flavoprotein</keyword>
<evidence type="ECO:0000256" key="7">
    <source>
        <dbReference type="SAM" id="MobiDB-lite"/>
    </source>
</evidence>
<comment type="similarity">
    <text evidence="2">Belongs to the FAD-binding monooxygenase family.</text>
</comment>
<keyword evidence="9" id="KW-1185">Reference proteome</keyword>
<dbReference type="Pfam" id="PF13450">
    <property type="entry name" value="NAD_binding_8"/>
    <property type="match status" value="1"/>
</dbReference>
<dbReference type="PANTHER" id="PTHR43872">
    <property type="entry name" value="MONOOXYGENASE, PUTATIVE (AFU_ORTHOLOGUE AFUA_8G02570)-RELATED"/>
    <property type="match status" value="1"/>
</dbReference>
<dbReference type="RefSeq" id="WP_195133814.1">
    <property type="nucleotide sequence ID" value="NZ_JADLQX010000049.1"/>
</dbReference>
<keyword evidence="6" id="KW-0503">Monooxygenase</keyword>
<name>A0ABS0D1B3_9NOCA</name>
<comment type="cofactor">
    <cofactor evidence="1">
        <name>FAD</name>
        <dbReference type="ChEBI" id="CHEBI:57692"/>
    </cofactor>
</comment>
<dbReference type="InterPro" id="IPR051820">
    <property type="entry name" value="FAD-binding_MO"/>
</dbReference>
<protein>
    <submittedName>
        <fullName evidence="8">NAD(P)/FAD-dependent oxidoreductase</fullName>
    </submittedName>
</protein>
<dbReference type="SUPFAM" id="SSF51905">
    <property type="entry name" value="FAD/NAD(P)-binding domain"/>
    <property type="match status" value="1"/>
</dbReference>
<evidence type="ECO:0000256" key="5">
    <source>
        <dbReference type="ARBA" id="ARBA00023002"/>
    </source>
</evidence>
<evidence type="ECO:0000256" key="3">
    <source>
        <dbReference type="ARBA" id="ARBA00022630"/>
    </source>
</evidence>
<proteinExistence type="inferred from homology"/>
<dbReference type="Pfam" id="PF00743">
    <property type="entry name" value="FMO-like"/>
    <property type="match status" value="1"/>
</dbReference>
<dbReference type="PANTHER" id="PTHR43872:SF1">
    <property type="entry name" value="MONOOXYGENASE, PUTATIVE (AFU_ORTHOLOGUE AFUA_8G02570)-RELATED"/>
    <property type="match status" value="1"/>
</dbReference>
<evidence type="ECO:0000256" key="4">
    <source>
        <dbReference type="ARBA" id="ARBA00022827"/>
    </source>
</evidence>
<dbReference type="PRINTS" id="PR00411">
    <property type="entry name" value="PNDRDTASEI"/>
</dbReference>
<dbReference type="EMBL" id="JADLQX010000049">
    <property type="protein sequence ID" value="MBF6302632.1"/>
    <property type="molecule type" value="Genomic_DNA"/>
</dbReference>
<sequence>MTEHVDVLIVGAGLSGIGAAHHIQAAFPDRSYAILEARDAIGGTWDLFRYPGVRSDSDMHTLGYRFRPWTQAKAIADGPSILRYIRDTAADAGIDRCIRFGHRVIGASWSSTESRWTVRAEHDGATRVFTCDFLLMCSGYYRYDEGYTPEFAGTSDFRGQLVHPQHWPADLDYAGKRVVVIGSGATAVTLVPAMAETAAQVTMLQRSPTYIMPVPSEDTVANQLRRLLGPRRAYTLVRWKNVLVSTLIYQLSQRRPQQMRKFIRGLTRKQLPDGYDVDTHFKPTYQPWDQRLCLVPDGDLFRAIRDGRASVVTDRIDRFTATGLRLESGGELDADIVVTATGLQLLALGGLRLTVDGQEVALPDTMAYKGMMLSGVPNFLFTIGYTNASWTLKADLVSEFVCRLLRHMDAGGYHQTTPWPDPNVSPAPLLDFQAGYVLRAIDGFPKAGSRAPWRLGMSYAHDVITLRYGRIDDGTIRFTRRSAQPGDAEFTGTVGPGPGSEQITA</sequence>
<dbReference type="InterPro" id="IPR036188">
    <property type="entry name" value="FAD/NAD-bd_sf"/>
</dbReference>
<evidence type="ECO:0000256" key="1">
    <source>
        <dbReference type="ARBA" id="ARBA00001974"/>
    </source>
</evidence>
<reference evidence="8 9" key="1">
    <citation type="submission" date="2020-10" db="EMBL/GenBank/DDBJ databases">
        <title>Identification of Nocardia species via Next-generation sequencing and recognition of intraspecies genetic diversity.</title>
        <authorList>
            <person name="Li P."/>
            <person name="Li P."/>
            <person name="Lu B."/>
        </authorList>
    </citation>
    <scope>NUCLEOTIDE SEQUENCE [LARGE SCALE GENOMIC DNA]</scope>
    <source>
        <strain evidence="8 9">BJ06-0157</strain>
    </source>
</reference>
<gene>
    <name evidence="8" type="ORF">IU459_34610</name>
</gene>
<evidence type="ECO:0000256" key="2">
    <source>
        <dbReference type="ARBA" id="ARBA00010139"/>
    </source>
</evidence>
<comment type="caution">
    <text evidence="8">The sequence shown here is derived from an EMBL/GenBank/DDBJ whole genome shotgun (WGS) entry which is preliminary data.</text>
</comment>
<accession>A0ABS0D1B3</accession>